<evidence type="ECO:0000256" key="1">
    <source>
        <dbReference type="ARBA" id="ARBA00001937"/>
    </source>
</evidence>
<dbReference type="Gene3D" id="3.90.25.10">
    <property type="entry name" value="UDP-galactose 4-epimerase, domain 1"/>
    <property type="match status" value="1"/>
</dbReference>
<dbReference type="FunFam" id="3.40.50.720:FF:000924">
    <property type="entry name" value="GDP-mannose 4,6 dehydratase"/>
    <property type="match status" value="1"/>
</dbReference>
<dbReference type="SUPFAM" id="SSF51735">
    <property type="entry name" value="NAD(P)-binding Rossmann-fold domains"/>
    <property type="match status" value="1"/>
</dbReference>
<dbReference type="CDD" id="cd05260">
    <property type="entry name" value="GDP_MD_SDR_e"/>
    <property type="match status" value="1"/>
</dbReference>
<comment type="caution">
    <text evidence="6">The sequence shown here is derived from an EMBL/GenBank/DDBJ whole genome shotgun (WGS) entry which is preliminary data.</text>
</comment>
<organism evidence="6 7">
    <name type="scientific">Gymnopilus dilepis</name>
    <dbReference type="NCBI Taxonomy" id="231916"/>
    <lineage>
        <taxon>Eukaryota</taxon>
        <taxon>Fungi</taxon>
        <taxon>Dikarya</taxon>
        <taxon>Basidiomycota</taxon>
        <taxon>Agaricomycotina</taxon>
        <taxon>Agaricomycetes</taxon>
        <taxon>Agaricomycetidae</taxon>
        <taxon>Agaricales</taxon>
        <taxon>Agaricineae</taxon>
        <taxon>Hymenogastraceae</taxon>
        <taxon>Gymnopilus</taxon>
    </lineage>
</organism>
<dbReference type="GO" id="GO:0008446">
    <property type="term" value="F:GDP-mannose 4,6-dehydratase activity"/>
    <property type="evidence" value="ECO:0007669"/>
    <property type="project" value="UniProtKB-EC"/>
</dbReference>
<reference evidence="6 7" key="1">
    <citation type="journal article" date="2018" name="Evol. Lett.">
        <title>Horizontal gene cluster transfer increased hallucinogenic mushroom diversity.</title>
        <authorList>
            <person name="Reynolds H.T."/>
            <person name="Vijayakumar V."/>
            <person name="Gluck-Thaler E."/>
            <person name="Korotkin H.B."/>
            <person name="Matheny P.B."/>
            <person name="Slot J.C."/>
        </authorList>
    </citation>
    <scope>NUCLEOTIDE SEQUENCE [LARGE SCALE GENOMIC DNA]</scope>
    <source>
        <strain evidence="6 7">SRW20</strain>
    </source>
</reference>
<evidence type="ECO:0000313" key="6">
    <source>
        <dbReference type="EMBL" id="PPQ95370.1"/>
    </source>
</evidence>
<dbReference type="Proteomes" id="UP000284706">
    <property type="component" value="Unassembled WGS sequence"/>
</dbReference>
<sequence>MSPIADAAAPFAHLDLPPVEEYQKRKVALISGTLACRVDLKGKLIFRIGITGQDGSYLTELLLEKGYEVHGIIRRSSSFNTGRLHHLYEDQHERPGKFKLHYGDLGDSTNLVYIIAQVKPTEVYNLGAQSHVKVSFEMAEYTGDVDGLGTLRLLDAIRTCGLEKHVKFYQASTSELYGKVVETPQSETTPFYPRSPYGCAKLYAYWIVVNYREAYGMFACNGILFNHESPRRGRTFVTRKISRAAAEISLGKQTCLYLGNLDARRDWGHARDYVEGMWMMLQQSKPEDFVLATGETHPVREFVNKAFDTVGIELRWEGSGEEEQAIDVKTGKAVVKVDPRYFRPAEVDLLLGNPAKAERVLGWKRRITFDCLVKEMVDADLKAAASLVEDQN</sequence>
<proteinExistence type="inferred from homology"/>
<evidence type="ECO:0000256" key="2">
    <source>
        <dbReference type="ARBA" id="ARBA00009263"/>
    </source>
</evidence>
<dbReference type="InterPro" id="IPR006368">
    <property type="entry name" value="GDP_Man_deHydtase"/>
</dbReference>
<keyword evidence="7" id="KW-1185">Reference proteome</keyword>
<keyword evidence="4" id="KW-0456">Lyase</keyword>
<gene>
    <name evidence="6" type="ORF">CVT26_008215</name>
</gene>
<dbReference type="Gene3D" id="3.40.50.720">
    <property type="entry name" value="NAD(P)-binding Rossmann-like Domain"/>
    <property type="match status" value="1"/>
</dbReference>
<protein>
    <recommendedName>
        <fullName evidence="3">GDP-mannose 4,6-dehydratase</fullName>
        <ecNumber evidence="3">4.2.1.47</ecNumber>
    </recommendedName>
</protein>
<feature type="domain" description="NAD(P)-binding" evidence="5">
    <location>
        <begin position="49"/>
        <end position="376"/>
    </location>
</feature>
<dbReference type="EMBL" id="NHYE01001428">
    <property type="protein sequence ID" value="PPQ95370.1"/>
    <property type="molecule type" value="Genomic_DNA"/>
</dbReference>
<dbReference type="OrthoDB" id="10253554at2759"/>
<dbReference type="InterPro" id="IPR016040">
    <property type="entry name" value="NAD(P)-bd_dom"/>
</dbReference>
<dbReference type="STRING" id="231916.A0A409XX75"/>
<comment type="cofactor">
    <cofactor evidence="1">
        <name>NADP(+)</name>
        <dbReference type="ChEBI" id="CHEBI:58349"/>
    </cofactor>
</comment>
<dbReference type="AlphaFoldDB" id="A0A409XX75"/>
<name>A0A409XX75_9AGAR</name>
<dbReference type="PANTHER" id="PTHR43715">
    <property type="entry name" value="GDP-MANNOSE 4,6-DEHYDRATASE"/>
    <property type="match status" value="1"/>
</dbReference>
<accession>A0A409XX75</accession>
<evidence type="ECO:0000256" key="4">
    <source>
        <dbReference type="ARBA" id="ARBA00023239"/>
    </source>
</evidence>
<evidence type="ECO:0000313" key="7">
    <source>
        <dbReference type="Proteomes" id="UP000284706"/>
    </source>
</evidence>
<dbReference type="EC" id="4.2.1.47" evidence="3"/>
<comment type="similarity">
    <text evidence="2">Belongs to the NAD(P)-dependent epimerase/dehydratase family. GDP-mannose 4,6-dehydratase subfamily.</text>
</comment>
<evidence type="ECO:0000259" key="5">
    <source>
        <dbReference type="Pfam" id="PF16363"/>
    </source>
</evidence>
<dbReference type="GO" id="GO:0042351">
    <property type="term" value="P:'de novo' GDP-L-fucose biosynthetic process"/>
    <property type="evidence" value="ECO:0007669"/>
    <property type="project" value="TreeGrafter"/>
</dbReference>
<evidence type="ECO:0000256" key="3">
    <source>
        <dbReference type="ARBA" id="ARBA00011989"/>
    </source>
</evidence>
<dbReference type="InterPro" id="IPR036291">
    <property type="entry name" value="NAD(P)-bd_dom_sf"/>
</dbReference>
<dbReference type="Pfam" id="PF16363">
    <property type="entry name" value="GDP_Man_Dehyd"/>
    <property type="match status" value="1"/>
</dbReference>
<dbReference type="HAMAP" id="MF_00955">
    <property type="entry name" value="GDP_Man_dehydratase"/>
    <property type="match status" value="1"/>
</dbReference>
<dbReference type="PANTHER" id="PTHR43715:SF1">
    <property type="entry name" value="GDP-MANNOSE 4,6 DEHYDRATASE"/>
    <property type="match status" value="1"/>
</dbReference>
<dbReference type="InParanoid" id="A0A409XX75"/>
<dbReference type="NCBIfam" id="TIGR01472">
    <property type="entry name" value="gmd"/>
    <property type="match status" value="1"/>
</dbReference>